<dbReference type="PANTHER" id="PTHR24252:SF7">
    <property type="entry name" value="HYALIN"/>
    <property type="match status" value="1"/>
</dbReference>
<dbReference type="InterPro" id="IPR033116">
    <property type="entry name" value="TRYPSIN_SER"/>
</dbReference>
<evidence type="ECO:0000256" key="5">
    <source>
        <dbReference type="RuleBase" id="RU363034"/>
    </source>
</evidence>
<dbReference type="PROSITE" id="PS00135">
    <property type="entry name" value="TRYPSIN_SER"/>
    <property type="match status" value="1"/>
</dbReference>
<dbReference type="Pfam" id="PF00089">
    <property type="entry name" value="Trypsin"/>
    <property type="match status" value="2"/>
</dbReference>
<feature type="domain" description="Peptidase S1" evidence="7">
    <location>
        <begin position="102"/>
        <end position="347"/>
    </location>
</feature>
<evidence type="ECO:0000313" key="9">
    <source>
        <dbReference type="Proteomes" id="UP001488838"/>
    </source>
</evidence>
<dbReference type="InterPro" id="IPR043504">
    <property type="entry name" value="Peptidase_S1_PA_chymotrypsin"/>
</dbReference>
<evidence type="ECO:0000256" key="1">
    <source>
        <dbReference type="ARBA" id="ARBA00022670"/>
    </source>
</evidence>
<dbReference type="Gene3D" id="2.40.10.10">
    <property type="entry name" value="Trypsin-like serine proteases"/>
    <property type="match status" value="3"/>
</dbReference>
<proteinExistence type="predicted"/>
<dbReference type="InterPro" id="IPR018114">
    <property type="entry name" value="TRYPSIN_HIS"/>
</dbReference>
<accession>A0AAW0HHA1</accession>
<comment type="caution">
    <text evidence="8">The sequence shown here is derived from an EMBL/GenBank/DDBJ whole genome shotgun (WGS) entry which is preliminary data.</text>
</comment>
<gene>
    <name evidence="8" type="ORF">U0070_005900</name>
</gene>
<evidence type="ECO:0000259" key="7">
    <source>
        <dbReference type="PROSITE" id="PS50240"/>
    </source>
</evidence>
<dbReference type="EMBL" id="JBBHLL010000483">
    <property type="protein sequence ID" value="KAK7801913.1"/>
    <property type="molecule type" value="Genomic_DNA"/>
</dbReference>
<dbReference type="InterPro" id="IPR001314">
    <property type="entry name" value="Peptidase_S1A"/>
</dbReference>
<dbReference type="SMART" id="SM00020">
    <property type="entry name" value="Tryp_SPc"/>
    <property type="match status" value="1"/>
</dbReference>
<keyword evidence="4" id="KW-1015">Disulfide bond</keyword>
<dbReference type="CDD" id="cd00190">
    <property type="entry name" value="Tryp_SPc"/>
    <property type="match status" value="1"/>
</dbReference>
<organism evidence="8 9">
    <name type="scientific">Myodes glareolus</name>
    <name type="common">Bank vole</name>
    <name type="synonym">Clethrionomys glareolus</name>
    <dbReference type="NCBI Taxonomy" id="447135"/>
    <lineage>
        <taxon>Eukaryota</taxon>
        <taxon>Metazoa</taxon>
        <taxon>Chordata</taxon>
        <taxon>Craniata</taxon>
        <taxon>Vertebrata</taxon>
        <taxon>Euteleostomi</taxon>
        <taxon>Mammalia</taxon>
        <taxon>Eutheria</taxon>
        <taxon>Euarchontoglires</taxon>
        <taxon>Glires</taxon>
        <taxon>Rodentia</taxon>
        <taxon>Myomorpha</taxon>
        <taxon>Muroidea</taxon>
        <taxon>Cricetidae</taxon>
        <taxon>Arvicolinae</taxon>
        <taxon>Myodes</taxon>
    </lineage>
</organism>
<evidence type="ECO:0000313" key="8">
    <source>
        <dbReference type="EMBL" id="KAK7801913.1"/>
    </source>
</evidence>
<keyword evidence="9" id="KW-1185">Reference proteome</keyword>
<feature type="signal peptide" evidence="6">
    <location>
        <begin position="1"/>
        <end position="19"/>
    </location>
</feature>
<keyword evidence="3 5" id="KW-0720">Serine protease</keyword>
<feature type="non-terminal residue" evidence="8">
    <location>
        <position position="1"/>
    </location>
</feature>
<feature type="chain" id="PRO_5043833179" description="Peptidase S1 domain-containing protein" evidence="6">
    <location>
        <begin position="20"/>
        <end position="350"/>
    </location>
</feature>
<dbReference type="Proteomes" id="UP001488838">
    <property type="component" value="Unassembled WGS sequence"/>
</dbReference>
<keyword evidence="2 5" id="KW-0378">Hydrolase</keyword>
<evidence type="ECO:0000256" key="3">
    <source>
        <dbReference type="ARBA" id="ARBA00022825"/>
    </source>
</evidence>
<dbReference type="PRINTS" id="PR00722">
    <property type="entry name" value="CHYMOTRYPSIN"/>
</dbReference>
<dbReference type="PROSITE" id="PS50240">
    <property type="entry name" value="TRYPSIN_DOM"/>
    <property type="match status" value="1"/>
</dbReference>
<dbReference type="PANTHER" id="PTHR24252">
    <property type="entry name" value="ACROSIN-RELATED"/>
    <property type="match status" value="1"/>
</dbReference>
<name>A0AAW0HHA1_MYOGA</name>
<dbReference type="FunFam" id="2.40.10.10:FF:000003">
    <property type="entry name" value="Transmembrane serine protease 3"/>
    <property type="match status" value="1"/>
</dbReference>
<dbReference type="GO" id="GO:0006508">
    <property type="term" value="P:proteolysis"/>
    <property type="evidence" value="ECO:0007669"/>
    <property type="project" value="UniProtKB-KW"/>
</dbReference>
<dbReference type="PROSITE" id="PS00134">
    <property type="entry name" value="TRYPSIN_HIS"/>
    <property type="match status" value="1"/>
</dbReference>
<dbReference type="GO" id="GO:0004252">
    <property type="term" value="F:serine-type endopeptidase activity"/>
    <property type="evidence" value="ECO:0007669"/>
    <property type="project" value="InterPro"/>
</dbReference>
<protein>
    <recommendedName>
        <fullName evidence="7">Peptidase S1 domain-containing protein</fullName>
    </recommendedName>
</protein>
<reference evidence="8 9" key="1">
    <citation type="journal article" date="2023" name="bioRxiv">
        <title>Conserved and derived expression patterns and positive selection on dental genes reveal complex evolutionary context of ever-growing rodent molars.</title>
        <authorList>
            <person name="Calamari Z.T."/>
            <person name="Song A."/>
            <person name="Cohen E."/>
            <person name="Akter M."/>
            <person name="Roy R.D."/>
            <person name="Hallikas O."/>
            <person name="Christensen M.M."/>
            <person name="Li P."/>
            <person name="Marangoni P."/>
            <person name="Jernvall J."/>
            <person name="Klein O.D."/>
        </authorList>
    </citation>
    <scope>NUCLEOTIDE SEQUENCE [LARGE SCALE GENOMIC DNA]</scope>
    <source>
        <strain evidence="8">V071</strain>
    </source>
</reference>
<keyword evidence="6" id="KW-0732">Signal</keyword>
<evidence type="ECO:0000256" key="6">
    <source>
        <dbReference type="SAM" id="SignalP"/>
    </source>
</evidence>
<dbReference type="InterPro" id="IPR001254">
    <property type="entry name" value="Trypsin_dom"/>
</dbReference>
<dbReference type="InterPro" id="IPR009003">
    <property type="entry name" value="Peptidase_S1_PA"/>
</dbReference>
<sequence>SSTPPKIFLLLFLTLSCLGSPVSIASVSVSKSKPVGIVGAHCSQKGKWPWQISLRTYSYKTGSWEHICGGSTIHPQRVLTAAHCIQRRKTAGGTYWNVLVGIVGGHSAPQGKWPWQVSLRIYSYYTASWVHICGGSIIHPQWVLTAAHCIHKRDADPSSFRIHAGDVYLYGGKELLRVSQVIMHRDFVDAGLGSDVALLRLEKPLDSSANTKPVKLTSGSLETNQNDVCWVTGWGTVSMYASLPPPYRLQQVQVKIVDNDLCEKLYQNASSHRNRGQKIILQDMLCAGSEGRDSCYGDSGGPLVCRVAGSWNLVGVVSWGYGCALRDIPGVYARVQSFLPWITRQIQRFS</sequence>
<evidence type="ECO:0000256" key="2">
    <source>
        <dbReference type="ARBA" id="ARBA00022801"/>
    </source>
</evidence>
<dbReference type="SUPFAM" id="SSF50494">
    <property type="entry name" value="Trypsin-like serine proteases"/>
    <property type="match status" value="2"/>
</dbReference>
<dbReference type="AlphaFoldDB" id="A0AAW0HHA1"/>
<evidence type="ECO:0000256" key="4">
    <source>
        <dbReference type="ARBA" id="ARBA00023157"/>
    </source>
</evidence>
<keyword evidence="1 5" id="KW-0645">Protease</keyword>